<dbReference type="InterPro" id="IPR052031">
    <property type="entry name" value="Membrane_Transporter-Flippase"/>
</dbReference>
<dbReference type="Pfam" id="PF01554">
    <property type="entry name" value="MatE"/>
    <property type="match status" value="2"/>
</dbReference>
<evidence type="ECO:0000256" key="6">
    <source>
        <dbReference type="ARBA" id="ARBA00023136"/>
    </source>
</evidence>
<keyword evidence="3" id="KW-1003">Cell membrane</keyword>
<feature type="transmembrane region" description="Helical" evidence="7">
    <location>
        <begin position="442"/>
        <end position="466"/>
    </location>
</feature>
<feature type="transmembrane region" description="Helical" evidence="7">
    <location>
        <begin position="342"/>
        <end position="362"/>
    </location>
</feature>
<evidence type="ECO:0000313" key="8">
    <source>
        <dbReference type="EMBL" id="WGK70131.1"/>
    </source>
</evidence>
<feature type="transmembrane region" description="Helical" evidence="7">
    <location>
        <begin position="219"/>
        <end position="238"/>
    </location>
</feature>
<dbReference type="InterPro" id="IPR048279">
    <property type="entry name" value="MdtK-like"/>
</dbReference>
<feature type="transmembrane region" description="Helical" evidence="7">
    <location>
        <begin position="156"/>
        <end position="179"/>
    </location>
</feature>
<evidence type="ECO:0000256" key="3">
    <source>
        <dbReference type="ARBA" id="ARBA00022475"/>
    </source>
</evidence>
<evidence type="ECO:0000256" key="4">
    <source>
        <dbReference type="ARBA" id="ARBA00022692"/>
    </source>
</evidence>
<dbReference type="PANTHER" id="PTHR43549:SF2">
    <property type="entry name" value="MULTIDRUG RESISTANCE PROTEIN NORM-RELATED"/>
    <property type="match status" value="1"/>
</dbReference>
<feature type="transmembrane region" description="Helical" evidence="7">
    <location>
        <begin position="411"/>
        <end position="436"/>
    </location>
</feature>
<feature type="transmembrane region" description="Helical" evidence="7">
    <location>
        <begin position="77"/>
        <end position="102"/>
    </location>
</feature>
<accession>A0ABY8MJD7</accession>
<organism evidence="8 9">
    <name type="scientific">Candidatus Haliotispira prima</name>
    <dbReference type="NCBI Taxonomy" id="3034016"/>
    <lineage>
        <taxon>Bacteria</taxon>
        <taxon>Pseudomonadati</taxon>
        <taxon>Spirochaetota</taxon>
        <taxon>Spirochaetia</taxon>
        <taxon>Spirochaetales</taxon>
        <taxon>Spirochaetaceae</taxon>
        <taxon>Candidatus Haliotispira</taxon>
    </lineage>
</organism>
<dbReference type="Proteomes" id="UP001228690">
    <property type="component" value="Chromosome"/>
</dbReference>
<protein>
    <submittedName>
        <fullName evidence="8">MATE family efflux transporter</fullName>
    </submittedName>
</protein>
<dbReference type="PIRSF" id="PIRSF006603">
    <property type="entry name" value="DinF"/>
    <property type="match status" value="1"/>
</dbReference>
<dbReference type="PANTHER" id="PTHR43549">
    <property type="entry name" value="MULTIDRUG RESISTANCE PROTEIN YPNP-RELATED"/>
    <property type="match status" value="1"/>
</dbReference>
<evidence type="ECO:0000256" key="1">
    <source>
        <dbReference type="ARBA" id="ARBA00004651"/>
    </source>
</evidence>
<dbReference type="InterPro" id="IPR002528">
    <property type="entry name" value="MATE_fam"/>
</dbReference>
<evidence type="ECO:0000256" key="7">
    <source>
        <dbReference type="SAM" id="Phobius"/>
    </source>
</evidence>
<keyword evidence="2" id="KW-0813">Transport</keyword>
<keyword evidence="6 7" id="KW-0472">Membrane</keyword>
<keyword evidence="9" id="KW-1185">Reference proteome</keyword>
<evidence type="ECO:0000313" key="9">
    <source>
        <dbReference type="Proteomes" id="UP001228690"/>
    </source>
</evidence>
<evidence type="ECO:0000256" key="2">
    <source>
        <dbReference type="ARBA" id="ARBA00022448"/>
    </source>
</evidence>
<feature type="transmembrane region" description="Helical" evidence="7">
    <location>
        <begin position="191"/>
        <end position="213"/>
    </location>
</feature>
<evidence type="ECO:0000256" key="5">
    <source>
        <dbReference type="ARBA" id="ARBA00022989"/>
    </source>
</evidence>
<dbReference type="NCBIfam" id="TIGR00797">
    <property type="entry name" value="matE"/>
    <property type="match status" value="1"/>
</dbReference>
<keyword evidence="5 7" id="KW-1133">Transmembrane helix</keyword>
<proteinExistence type="predicted"/>
<comment type="subcellular location">
    <subcellularLocation>
        <location evidence="1">Cell membrane</location>
        <topology evidence="1">Multi-pass membrane protein</topology>
    </subcellularLocation>
</comment>
<dbReference type="EMBL" id="CP123443">
    <property type="protein sequence ID" value="WGK70131.1"/>
    <property type="molecule type" value="Genomic_DNA"/>
</dbReference>
<dbReference type="RefSeq" id="WP_326928338.1">
    <property type="nucleotide sequence ID" value="NZ_CP123443.1"/>
</dbReference>
<feature type="transmembrane region" description="Helical" evidence="7">
    <location>
        <begin position="21"/>
        <end position="39"/>
    </location>
</feature>
<gene>
    <name evidence="8" type="ORF">P0082_04525</name>
</gene>
<keyword evidence="4 7" id="KW-0812">Transmembrane</keyword>
<sequence>MKSQNLNEDLTEGSVRKHMSRLALPSILGSLFTTLYNVVDTVWAGKVGLDMSGVDGISDFLSRSGDVRALTGMTVSFPIFLVMLALSIGLMSGTLALIGNVLGRKDRQKADTYFAQALLYAIAVSVLLLLVLPFLPSLFRLMGADDQVVIGYAHEYISTIIAGSILFSVNFVFTAALIARGDTKTQRNVSIINFFLNIVLDPLFLFGFGPIPAMGLRGIALATLLSQSLGLVVMYVKLRRYHAFAGMSRASFRPRWDILGTIAKQSMPPSMNMAITSFLLGMVNRYAYLYGGSAAVAAYGISLRIEQIALIPGMGVSTALTGIASQNNGAYKIERIKSAYRLALLAGLLFLLFIMLPLGWLFPEAVVRLFTTDAETVGVAKVYLGISVFTFFAYMLITFSGSIFQACQVPYILMYLTVSRSLILPLVTFTLFPVVLKMGLNGLWSAILLNNWLAAIAAFLLCLWILRKRKREAVALRDSES</sequence>
<feature type="transmembrane region" description="Helical" evidence="7">
    <location>
        <begin position="114"/>
        <end position="136"/>
    </location>
</feature>
<reference evidence="8 9" key="1">
    <citation type="submission" date="2023-04" db="EMBL/GenBank/DDBJ databases">
        <title>Spirochaete genome identified in red abalone sample constitutes a novel genus.</title>
        <authorList>
            <person name="Sharma S.P."/>
            <person name="Purcell C.M."/>
            <person name="Hyde J.R."/>
            <person name="Severin A.J."/>
        </authorList>
    </citation>
    <scope>NUCLEOTIDE SEQUENCE [LARGE SCALE GENOMIC DNA]</scope>
    <source>
        <strain evidence="8 9">SP-2023</strain>
    </source>
</reference>
<feature type="transmembrane region" description="Helical" evidence="7">
    <location>
        <begin position="382"/>
        <end position="404"/>
    </location>
</feature>
<name>A0ABY8MJD7_9SPIO</name>